<protein>
    <submittedName>
        <fullName evidence="1">Uncharacterized protein</fullName>
    </submittedName>
</protein>
<accession>A0ABR4SR76</accession>
<dbReference type="Proteomes" id="UP000027143">
    <property type="component" value="Unassembled WGS sequence"/>
</dbReference>
<evidence type="ECO:0000313" key="1">
    <source>
        <dbReference type="EMBL" id="KEC67022.1"/>
    </source>
</evidence>
<dbReference type="RefSeq" id="WP_244392761.1">
    <property type="nucleotide sequence ID" value="NZ_KL446932.1"/>
</dbReference>
<gene>
    <name evidence="1" type="ORF">O7U_00296</name>
</gene>
<name>A0ABR4SR76_BARQI</name>
<dbReference type="EMBL" id="AHPD01000002">
    <property type="protein sequence ID" value="KEC67022.1"/>
    <property type="molecule type" value="Genomic_DNA"/>
</dbReference>
<sequence>MSLFKTNPNFWRNSYNFPAVREWRIIKENFSKDPPLILSDLFLVRLPRFIKDQRVKKSVIDTVRF</sequence>
<keyword evidence="2" id="KW-1185">Reference proteome</keyword>
<reference evidence="1 2" key="1">
    <citation type="submission" date="2012-04" db="EMBL/GenBank/DDBJ databases">
        <title>The Genome Sequence of Bartonella quintana JK 68.</title>
        <authorList>
            <consortium name="The Broad Institute Genome Sequencing Platform"/>
            <consortium name="The Broad Institute Genome Sequencing Center for Infectious Disease"/>
            <person name="Feldgarden M."/>
            <person name="Kirby J."/>
            <person name="Kosoy M."/>
            <person name="Birtles R."/>
            <person name="Probert W.S."/>
            <person name="Chiaraviglio L."/>
            <person name="Walker B."/>
            <person name="Young S.K."/>
            <person name="Zeng Q."/>
            <person name="Gargeya S."/>
            <person name="Fitzgerald M."/>
            <person name="Haas B."/>
            <person name="Abouelleil A."/>
            <person name="Alvarado L."/>
            <person name="Arachchi H.M."/>
            <person name="Berlin A.M."/>
            <person name="Chapman S.B."/>
            <person name="Goldberg J."/>
            <person name="Griggs A."/>
            <person name="Gujja S."/>
            <person name="Hansen M."/>
            <person name="Howarth C."/>
            <person name="Imamovic A."/>
            <person name="Larimer J."/>
            <person name="McCowen C."/>
            <person name="Montmayeur A."/>
            <person name="Murphy C."/>
            <person name="Neiman D."/>
            <person name="Pearson M."/>
            <person name="Priest M."/>
            <person name="Roberts A."/>
            <person name="Saif S."/>
            <person name="Shea T."/>
            <person name="Sisk P."/>
            <person name="Sykes S."/>
            <person name="Wortman J."/>
            <person name="Nusbaum C."/>
            <person name="Birren B."/>
        </authorList>
    </citation>
    <scope>NUCLEOTIDE SEQUENCE [LARGE SCALE GENOMIC DNA]</scope>
    <source>
        <strain evidence="1 2">JK 68</strain>
    </source>
</reference>
<organism evidence="1 2">
    <name type="scientific">Bartonella quintana JK 68</name>
    <dbReference type="NCBI Taxonomy" id="1134503"/>
    <lineage>
        <taxon>Bacteria</taxon>
        <taxon>Pseudomonadati</taxon>
        <taxon>Pseudomonadota</taxon>
        <taxon>Alphaproteobacteria</taxon>
        <taxon>Hyphomicrobiales</taxon>
        <taxon>Bartonellaceae</taxon>
        <taxon>Bartonella</taxon>
    </lineage>
</organism>
<evidence type="ECO:0000313" key="2">
    <source>
        <dbReference type="Proteomes" id="UP000027143"/>
    </source>
</evidence>
<comment type="caution">
    <text evidence="1">The sequence shown here is derived from an EMBL/GenBank/DDBJ whole genome shotgun (WGS) entry which is preliminary data.</text>
</comment>
<proteinExistence type="predicted"/>